<feature type="compositionally biased region" description="Low complexity" evidence="2">
    <location>
        <begin position="424"/>
        <end position="442"/>
    </location>
</feature>
<protein>
    <submittedName>
        <fullName evidence="5">Chorein N-terminal domain-containing protein</fullName>
    </submittedName>
</protein>
<evidence type="ECO:0000256" key="1">
    <source>
        <dbReference type="ARBA" id="ARBA00022448"/>
    </source>
</evidence>
<feature type="region of interest" description="Disordered" evidence="2">
    <location>
        <begin position="423"/>
        <end position="442"/>
    </location>
</feature>
<dbReference type="AlphaFoldDB" id="A0A9J2PAL6"/>
<feature type="region of interest" description="Disordered" evidence="2">
    <location>
        <begin position="389"/>
        <end position="415"/>
    </location>
</feature>
<feature type="domain" description="Chorein N-terminal" evidence="3">
    <location>
        <begin position="1"/>
        <end position="382"/>
    </location>
</feature>
<proteinExistence type="predicted"/>
<dbReference type="InterPro" id="IPR026847">
    <property type="entry name" value="VPS13"/>
</dbReference>
<feature type="compositionally biased region" description="Polar residues" evidence="2">
    <location>
        <begin position="727"/>
        <end position="739"/>
    </location>
</feature>
<evidence type="ECO:0000313" key="5">
    <source>
        <dbReference type="WBParaSite" id="ALUE_0000644401-mRNA-1"/>
    </source>
</evidence>
<dbReference type="PANTHER" id="PTHR16166">
    <property type="entry name" value="VACUOLAR PROTEIN SORTING-ASSOCIATED PROTEIN VPS13"/>
    <property type="match status" value="1"/>
</dbReference>
<dbReference type="GO" id="GO:0007005">
    <property type="term" value="P:mitochondrion organization"/>
    <property type="evidence" value="ECO:0007669"/>
    <property type="project" value="TreeGrafter"/>
</dbReference>
<evidence type="ECO:0000259" key="3">
    <source>
        <dbReference type="Pfam" id="PF12624"/>
    </source>
</evidence>
<evidence type="ECO:0000313" key="4">
    <source>
        <dbReference type="Proteomes" id="UP000036681"/>
    </source>
</evidence>
<dbReference type="GO" id="GO:0045053">
    <property type="term" value="P:protein retention in Golgi apparatus"/>
    <property type="evidence" value="ECO:0007669"/>
    <property type="project" value="TreeGrafter"/>
</dbReference>
<dbReference type="GO" id="GO:0006623">
    <property type="term" value="P:protein targeting to vacuole"/>
    <property type="evidence" value="ECO:0007669"/>
    <property type="project" value="TreeGrafter"/>
</dbReference>
<reference evidence="5" key="1">
    <citation type="submission" date="2023-03" db="UniProtKB">
        <authorList>
            <consortium name="WormBaseParasite"/>
        </authorList>
    </citation>
    <scope>IDENTIFICATION</scope>
</reference>
<dbReference type="PANTHER" id="PTHR16166:SF141">
    <property type="entry name" value="INTERMEMBRANE LIPID TRANSFER PROTEIN VPS13D"/>
    <property type="match status" value="1"/>
</dbReference>
<dbReference type="Proteomes" id="UP000036681">
    <property type="component" value="Unplaced"/>
</dbReference>
<sequence>MLENLVAWVLNTYVGEYLENLNTDQLSIALLQGQVELENVPLKKTALRKFDIPLQVRSGLLGKLTLSVPLTHIRSEPWVVKMSDLLVLLEPTHGGKYDVEAVEVYQQSKKEQQLEELEKFHKKQLLLNAGLPTEDDRAQQSWWGASLVSAVVNNVQLILTNVHIRYEDDTTVGGTPFCCGIRIHNVSVQTTDSRWKAGYMQPREGANVFKKLEIGGLSVYWNSDQKRSPDITSYKDLQMLLAPEVNKDNTYILQPFSAHMYMEKNTSKFPLKSRPAIPRFKFELRPEQVTIELSRRQMAEIRLLGREWARYERARQHRKWRPLVTVGGNAKEWWNFAYNRVQDEAKQRNAKRTWKFALMRARHLNAYCRAYRRKLLAHLEAATVKAQIAKTGRSSNSQSSHQLNTAVSAERDSTNALTSATLRSAPHTAATTPPTGSAPSSSLALTSEDVVLMKQIERDADYTYHLLFQLRREWFELRGRSHLDLVELHLFRETVFRHILDERENERIATNESGMQSDDDTFETVEPLLSQQVSEQDLRTATEKCSQEQVSPTQSEGLYGWLSSWFSAPQPQRLPKDEDAGSTELEDEIMDVLTESWDDSTVLRRDTLLAAVALQLEHMTIRFVDDDDLCLEDVTRVLSMDLWQVVSKVQLSPRQHSTAMSLSVGDLSIQRLYMTSTCGELVDVPSTESGSTQPDDDSLMFGFGGSAMKETTQILFAIGKTKSSADGNLTCDNDSNVRNPTRRPLFQ</sequence>
<keyword evidence="4" id="KW-1185">Reference proteome</keyword>
<feature type="region of interest" description="Disordered" evidence="2">
    <location>
        <begin position="727"/>
        <end position="747"/>
    </location>
</feature>
<dbReference type="Pfam" id="PF12624">
    <property type="entry name" value="VPS13_N"/>
    <property type="match status" value="1"/>
</dbReference>
<dbReference type="InterPro" id="IPR026854">
    <property type="entry name" value="VPS13_N"/>
</dbReference>
<keyword evidence="1" id="KW-0813">Transport</keyword>
<organism evidence="4 5">
    <name type="scientific">Ascaris lumbricoides</name>
    <name type="common">Giant roundworm</name>
    <dbReference type="NCBI Taxonomy" id="6252"/>
    <lineage>
        <taxon>Eukaryota</taxon>
        <taxon>Metazoa</taxon>
        <taxon>Ecdysozoa</taxon>
        <taxon>Nematoda</taxon>
        <taxon>Chromadorea</taxon>
        <taxon>Rhabditida</taxon>
        <taxon>Spirurina</taxon>
        <taxon>Ascaridomorpha</taxon>
        <taxon>Ascaridoidea</taxon>
        <taxon>Ascarididae</taxon>
        <taxon>Ascaris</taxon>
    </lineage>
</organism>
<name>A0A9J2PAL6_ASCLU</name>
<evidence type="ECO:0000256" key="2">
    <source>
        <dbReference type="SAM" id="MobiDB-lite"/>
    </source>
</evidence>
<accession>A0A9J2PAL6</accession>
<feature type="compositionally biased region" description="Polar residues" evidence="2">
    <location>
        <begin position="392"/>
        <end position="407"/>
    </location>
</feature>
<dbReference type="WBParaSite" id="ALUE_0000644401-mRNA-1">
    <property type="protein sequence ID" value="ALUE_0000644401-mRNA-1"/>
    <property type="gene ID" value="ALUE_0000644401"/>
</dbReference>